<comment type="caution">
    <text evidence="6">The sequence shown here is derived from an EMBL/GenBank/DDBJ whole genome shotgun (WGS) entry which is preliminary data.</text>
</comment>
<dbReference type="InterPro" id="IPR036388">
    <property type="entry name" value="WH-like_DNA-bd_sf"/>
</dbReference>
<feature type="domain" description="HTH lysR-type" evidence="5">
    <location>
        <begin position="7"/>
        <end position="64"/>
    </location>
</feature>
<evidence type="ECO:0000256" key="4">
    <source>
        <dbReference type="ARBA" id="ARBA00023163"/>
    </source>
</evidence>
<dbReference type="PROSITE" id="PS50931">
    <property type="entry name" value="HTH_LYSR"/>
    <property type="match status" value="1"/>
</dbReference>
<dbReference type="InterPro" id="IPR005119">
    <property type="entry name" value="LysR_subst-bd"/>
</dbReference>
<dbReference type="EMBL" id="JARJLM010000158">
    <property type="protein sequence ID" value="MDF3833090.1"/>
    <property type="molecule type" value="Genomic_DNA"/>
</dbReference>
<dbReference type="Gene3D" id="1.10.10.10">
    <property type="entry name" value="Winged helix-like DNA-binding domain superfamily/Winged helix DNA-binding domain"/>
    <property type="match status" value="1"/>
</dbReference>
<evidence type="ECO:0000256" key="1">
    <source>
        <dbReference type="ARBA" id="ARBA00009437"/>
    </source>
</evidence>
<keyword evidence="4" id="KW-0804">Transcription</keyword>
<dbReference type="PRINTS" id="PR00039">
    <property type="entry name" value="HTHLYSR"/>
</dbReference>
<proteinExistence type="inferred from homology"/>
<dbReference type="InterPro" id="IPR036390">
    <property type="entry name" value="WH_DNA-bd_sf"/>
</dbReference>
<evidence type="ECO:0000313" key="6">
    <source>
        <dbReference type="EMBL" id="MDF3833090.1"/>
    </source>
</evidence>
<reference evidence="6 7" key="1">
    <citation type="submission" date="2023-03" db="EMBL/GenBank/DDBJ databases">
        <title>Draft assemblies of triclosan tolerant bacteria isolated from returned activated sludge.</title>
        <authorList>
            <person name="Van Hamelsveld S."/>
        </authorList>
    </citation>
    <scope>NUCLEOTIDE SEQUENCE [LARGE SCALE GENOMIC DNA]</scope>
    <source>
        <strain evidence="6 7">GW210010_S58</strain>
    </source>
</reference>
<evidence type="ECO:0000256" key="2">
    <source>
        <dbReference type="ARBA" id="ARBA00023015"/>
    </source>
</evidence>
<comment type="similarity">
    <text evidence="1">Belongs to the LysR transcriptional regulatory family.</text>
</comment>
<name>A0ABT6AKF0_9BURK</name>
<keyword evidence="3" id="KW-0238">DNA-binding</keyword>
<dbReference type="Pfam" id="PF03466">
    <property type="entry name" value="LysR_substrate"/>
    <property type="match status" value="1"/>
</dbReference>
<organism evidence="6 7">
    <name type="scientific">Cupriavidus basilensis</name>
    <dbReference type="NCBI Taxonomy" id="68895"/>
    <lineage>
        <taxon>Bacteria</taxon>
        <taxon>Pseudomonadati</taxon>
        <taxon>Pseudomonadota</taxon>
        <taxon>Betaproteobacteria</taxon>
        <taxon>Burkholderiales</taxon>
        <taxon>Burkholderiaceae</taxon>
        <taxon>Cupriavidus</taxon>
    </lineage>
</organism>
<dbReference type="InterPro" id="IPR050950">
    <property type="entry name" value="HTH-type_LysR_regulators"/>
</dbReference>
<dbReference type="Gene3D" id="3.40.190.290">
    <property type="match status" value="1"/>
</dbReference>
<dbReference type="Pfam" id="PF00126">
    <property type="entry name" value="HTH_1"/>
    <property type="match status" value="1"/>
</dbReference>
<evidence type="ECO:0000256" key="3">
    <source>
        <dbReference type="ARBA" id="ARBA00023125"/>
    </source>
</evidence>
<dbReference type="PANTHER" id="PTHR30419">
    <property type="entry name" value="HTH-TYPE TRANSCRIPTIONAL REGULATOR YBHD"/>
    <property type="match status" value="1"/>
</dbReference>
<dbReference type="Proteomes" id="UP001216674">
    <property type="component" value="Unassembled WGS sequence"/>
</dbReference>
<keyword evidence="2" id="KW-0805">Transcription regulation</keyword>
<dbReference type="SUPFAM" id="SSF46785">
    <property type="entry name" value="Winged helix' DNA-binding domain"/>
    <property type="match status" value="1"/>
</dbReference>
<accession>A0ABT6AKF0</accession>
<evidence type="ECO:0000259" key="5">
    <source>
        <dbReference type="PROSITE" id="PS50931"/>
    </source>
</evidence>
<dbReference type="PANTHER" id="PTHR30419:SF8">
    <property type="entry name" value="NITROGEN ASSIMILATION TRANSCRIPTIONAL ACTIVATOR-RELATED"/>
    <property type="match status" value="1"/>
</dbReference>
<gene>
    <name evidence="6" type="ORF">P3W85_09025</name>
</gene>
<keyword evidence="7" id="KW-1185">Reference proteome</keyword>
<evidence type="ECO:0000313" key="7">
    <source>
        <dbReference type="Proteomes" id="UP001216674"/>
    </source>
</evidence>
<protein>
    <submittedName>
        <fullName evidence="6">LysR substrate-binding domain-containing protein</fullName>
    </submittedName>
</protein>
<dbReference type="RefSeq" id="WP_276264523.1">
    <property type="nucleotide sequence ID" value="NZ_JARJLM010000158.1"/>
</dbReference>
<dbReference type="SUPFAM" id="SSF53850">
    <property type="entry name" value="Periplasmic binding protein-like II"/>
    <property type="match status" value="1"/>
</dbReference>
<sequence>MDWTQRLRLRNLQMLLSLAQTGNMSQTAAALSTTQPALSKWLKELEDDVGLPLFERHARGLRPTPYGESMIAHARRIEAHLDTARDDMQAMREGGSGLVVIGTSGASAADTVPLAVTSLLQRLPKAQVRLVESTMNLLMAQLARGEVDIVVGRSAPELQDGQMRAEALYMEPIHFVTRPRHPLFELAEPGWNDLQAYRWIVWPRGTPIRNTLESALNAAGRSMPGDCVESNSVILNLTLLNHSNMIGVASHRTARRLEQLGALRILPLRLAGFGSVSMYWRDDGFGRTAVSAALDALRRAGTRSVEEGAGGAGEQE</sequence>
<dbReference type="InterPro" id="IPR000847">
    <property type="entry name" value="LysR_HTH_N"/>
</dbReference>